<dbReference type="AlphaFoldDB" id="A0A645EV66"/>
<sequence length="239" mass="27972">MRYLSLIILLLNIIFLQSCWIYSSEYGPTVGEEEAEYYKDIIKKHTNLKELDENIFYYVYISNGDIEQFALCHDKIKICGERSYGDIINETYYLSEKYVYNSTLNVYESIPFTKSLSSSKRNDIIEKATTSLKSLIANIDKKNMYEIVHNNGVPFYTNDGDYFVDLSKQNNNLTVYPSTEYTSIDPYTLGTFVLSFDLVKGTNEINSYKVYYYYSEEYDSNETEYPGWGEIEMLDIYNS</sequence>
<protein>
    <submittedName>
        <fullName evidence="1">Uncharacterized protein</fullName>
    </submittedName>
</protein>
<accession>A0A645EV66</accession>
<evidence type="ECO:0000313" key="1">
    <source>
        <dbReference type="EMBL" id="MPN05099.1"/>
    </source>
</evidence>
<name>A0A645EV66_9ZZZZ</name>
<comment type="caution">
    <text evidence="1">The sequence shown here is derived from an EMBL/GenBank/DDBJ whole genome shotgun (WGS) entry which is preliminary data.</text>
</comment>
<organism evidence="1">
    <name type="scientific">bioreactor metagenome</name>
    <dbReference type="NCBI Taxonomy" id="1076179"/>
    <lineage>
        <taxon>unclassified sequences</taxon>
        <taxon>metagenomes</taxon>
        <taxon>ecological metagenomes</taxon>
    </lineage>
</organism>
<reference evidence="1" key="1">
    <citation type="submission" date="2019-08" db="EMBL/GenBank/DDBJ databases">
        <authorList>
            <person name="Kucharzyk K."/>
            <person name="Murdoch R.W."/>
            <person name="Higgins S."/>
            <person name="Loffler F."/>
        </authorList>
    </citation>
    <scope>NUCLEOTIDE SEQUENCE</scope>
</reference>
<proteinExistence type="predicted"/>
<dbReference type="EMBL" id="VSSQ01051011">
    <property type="protein sequence ID" value="MPN05099.1"/>
    <property type="molecule type" value="Genomic_DNA"/>
</dbReference>
<gene>
    <name evidence="1" type="ORF">SDC9_152349</name>
</gene>
<dbReference type="PROSITE" id="PS51257">
    <property type="entry name" value="PROKAR_LIPOPROTEIN"/>
    <property type="match status" value="1"/>
</dbReference>